<evidence type="ECO:0000256" key="6">
    <source>
        <dbReference type="ARBA" id="ARBA00022759"/>
    </source>
</evidence>
<dbReference type="CDD" id="cd07717">
    <property type="entry name" value="RNaseZ_ZiPD-like_MBL-fold"/>
    <property type="match status" value="1"/>
</dbReference>
<dbReference type="GO" id="GO:0005634">
    <property type="term" value="C:nucleus"/>
    <property type="evidence" value="ECO:0007669"/>
    <property type="project" value="TreeGrafter"/>
</dbReference>
<dbReference type="InParanoid" id="G7E364"/>
<comment type="caution">
    <text evidence="10">The sequence shown here is derived from an EMBL/GenBank/DDBJ whole genome shotgun (WGS) entry which is preliminary data.</text>
</comment>
<evidence type="ECO:0000256" key="3">
    <source>
        <dbReference type="ARBA" id="ARBA00022694"/>
    </source>
</evidence>
<evidence type="ECO:0000259" key="9">
    <source>
        <dbReference type="SMART" id="SM00849"/>
    </source>
</evidence>
<dbReference type="OrthoDB" id="527344at2759"/>
<proteinExistence type="inferred from homology"/>
<accession>G7E364</accession>
<reference evidence="10 11" key="2">
    <citation type="journal article" date="2012" name="Open Biol.">
        <title>Characteristics of nucleosomes and linker DNA regions on the genome of the basidiomycete Mixia osmundae revealed by mono- and dinucleosome mapping.</title>
        <authorList>
            <person name="Nishida H."/>
            <person name="Kondo S."/>
            <person name="Matsumoto T."/>
            <person name="Suzuki Y."/>
            <person name="Yoshikawa H."/>
            <person name="Taylor T.D."/>
            <person name="Sugiyama J."/>
        </authorList>
    </citation>
    <scope>NUCLEOTIDE SEQUENCE [LARGE SCALE GENOMIC DNA]</scope>
    <source>
        <strain evidence="11">CBS 9802 / IAM 14324 / JCM 22182 / KY 12970</strain>
    </source>
</reference>
<dbReference type="HOGENOM" id="CLU_031317_2_2_1"/>
<dbReference type="STRING" id="764103.G7E364"/>
<dbReference type="PANTHER" id="PTHR46018:SF2">
    <property type="entry name" value="ZINC PHOSPHODIESTERASE ELAC PROTEIN 1"/>
    <property type="match status" value="1"/>
</dbReference>
<sequence>MRSARMVDKISIQFLGTSAGKPCKTRNVSSLALRLDGDTIIFDCGEATQHQLMKTTIKPSSISKIFLTHTHGDHVFGLVPLLTSFGHSGHIVPGEPPAYIDVYGPKGIRELIRTTLRISYSTLAKRYRVHELLFAEEQPYTNSDMHSSEDEGTDVHRAPDGTWPVCHTDDFVVKAAPIAHTVPCVGYAIQERARRGKFDMAQIGPRLGANAKALKARGMSNPHTLLGVIQRTGEPITLPDGTRLDPPSDLPGRKIVILGDTYEPSEEMAQLALDADLLVHEATNAWLPQHGAKPEDTMESVRQQARDRGHSTAEIAGAWAHKVRARELALNHISSRYKGPVDGETAEPETLQIMDAISRLASDAWRSGKQAIVASDMLTIDVPLPPQPQAGAPAY</sequence>
<dbReference type="GO" id="GO:0042781">
    <property type="term" value="F:3'-tRNA processing endoribonuclease activity"/>
    <property type="evidence" value="ECO:0007669"/>
    <property type="project" value="TreeGrafter"/>
</dbReference>
<evidence type="ECO:0000256" key="8">
    <source>
        <dbReference type="ARBA" id="ARBA00022833"/>
    </source>
</evidence>
<organism evidence="10 11">
    <name type="scientific">Mixia osmundae (strain CBS 9802 / IAM 14324 / JCM 22182 / KY 12970)</name>
    <dbReference type="NCBI Taxonomy" id="764103"/>
    <lineage>
        <taxon>Eukaryota</taxon>
        <taxon>Fungi</taxon>
        <taxon>Dikarya</taxon>
        <taxon>Basidiomycota</taxon>
        <taxon>Pucciniomycotina</taxon>
        <taxon>Mixiomycetes</taxon>
        <taxon>Mixiales</taxon>
        <taxon>Mixiaceae</taxon>
        <taxon>Mixia</taxon>
    </lineage>
</organism>
<dbReference type="PANTHER" id="PTHR46018">
    <property type="entry name" value="ZINC PHOSPHODIESTERASE ELAC PROTEIN 1"/>
    <property type="match status" value="1"/>
</dbReference>
<name>G7E364_MIXOS</name>
<evidence type="ECO:0000256" key="1">
    <source>
        <dbReference type="ARBA" id="ARBA00001947"/>
    </source>
</evidence>
<comment type="cofactor">
    <cofactor evidence="1">
        <name>Zn(2+)</name>
        <dbReference type="ChEBI" id="CHEBI:29105"/>
    </cofactor>
</comment>
<keyword evidence="7" id="KW-0378">Hydrolase</keyword>
<dbReference type="GO" id="GO:0046872">
    <property type="term" value="F:metal ion binding"/>
    <property type="evidence" value="ECO:0007669"/>
    <property type="project" value="UniProtKB-KW"/>
</dbReference>
<keyword evidence="3" id="KW-0819">tRNA processing</keyword>
<comment type="subunit">
    <text evidence="2">Homodimer.</text>
</comment>
<dbReference type="Gene3D" id="3.60.15.10">
    <property type="entry name" value="Ribonuclease Z/Hydroxyacylglutathione hydrolase-like"/>
    <property type="match status" value="1"/>
</dbReference>
<dbReference type="InterPro" id="IPR013471">
    <property type="entry name" value="RNase_Z/BN"/>
</dbReference>
<dbReference type="eggNOG" id="KOG2121">
    <property type="taxonomic scope" value="Eukaryota"/>
</dbReference>
<dbReference type="HAMAP" id="MF_01818">
    <property type="entry name" value="RNase_Z_BN"/>
    <property type="match status" value="1"/>
</dbReference>
<gene>
    <name evidence="10" type="primary">Mo03922</name>
    <name evidence="10" type="ORF">E5Q_03922</name>
</gene>
<dbReference type="SUPFAM" id="SSF56281">
    <property type="entry name" value="Metallo-hydrolase/oxidoreductase"/>
    <property type="match status" value="1"/>
</dbReference>
<evidence type="ECO:0000256" key="4">
    <source>
        <dbReference type="ARBA" id="ARBA00022722"/>
    </source>
</evidence>
<dbReference type="OMA" id="GTQRQMM"/>
<evidence type="ECO:0000256" key="5">
    <source>
        <dbReference type="ARBA" id="ARBA00022723"/>
    </source>
</evidence>
<evidence type="ECO:0000256" key="2">
    <source>
        <dbReference type="ARBA" id="ARBA00011738"/>
    </source>
</evidence>
<keyword evidence="4" id="KW-0540">Nuclease</keyword>
<reference evidence="10 11" key="1">
    <citation type="journal article" date="2011" name="J. Gen. Appl. Microbiol.">
        <title>Draft genome sequencing of the enigmatic basidiomycete Mixia osmundae.</title>
        <authorList>
            <person name="Nishida H."/>
            <person name="Nagatsuka Y."/>
            <person name="Sugiyama J."/>
        </authorList>
    </citation>
    <scope>NUCLEOTIDE SEQUENCE [LARGE SCALE GENOMIC DNA]</scope>
    <source>
        <strain evidence="11">CBS 9802 / IAM 14324 / JCM 22182 / KY 12970</strain>
    </source>
</reference>
<evidence type="ECO:0000256" key="7">
    <source>
        <dbReference type="ARBA" id="ARBA00022801"/>
    </source>
</evidence>
<dbReference type="Proteomes" id="UP000009131">
    <property type="component" value="Unassembled WGS sequence"/>
</dbReference>
<evidence type="ECO:0000313" key="10">
    <source>
        <dbReference type="EMBL" id="GAA97245.1"/>
    </source>
</evidence>
<protein>
    <recommendedName>
        <fullName evidence="9">Metallo-beta-lactamase domain-containing protein</fullName>
    </recommendedName>
</protein>
<dbReference type="EMBL" id="BABT02000117">
    <property type="protein sequence ID" value="GAA97245.1"/>
    <property type="molecule type" value="Genomic_DNA"/>
</dbReference>
<dbReference type="SMART" id="SM00849">
    <property type="entry name" value="Lactamase_B"/>
    <property type="match status" value="1"/>
</dbReference>
<dbReference type="InterPro" id="IPR036866">
    <property type="entry name" value="RibonucZ/Hydroxyglut_hydro"/>
</dbReference>
<keyword evidence="5" id="KW-0479">Metal-binding</keyword>
<feature type="domain" description="Metallo-beta-lactamase" evidence="9">
    <location>
        <begin position="27"/>
        <end position="223"/>
    </location>
</feature>
<dbReference type="AlphaFoldDB" id="G7E364"/>
<dbReference type="Pfam" id="PF00753">
    <property type="entry name" value="Lactamase_B"/>
    <property type="match status" value="1"/>
</dbReference>
<keyword evidence="8" id="KW-0862">Zinc</keyword>
<dbReference type="InterPro" id="IPR001279">
    <property type="entry name" value="Metallo-B-lactamas"/>
</dbReference>
<evidence type="ECO:0000313" key="11">
    <source>
        <dbReference type="Proteomes" id="UP000009131"/>
    </source>
</evidence>
<dbReference type="RefSeq" id="XP_014571078.1">
    <property type="nucleotide sequence ID" value="XM_014715592.1"/>
</dbReference>
<keyword evidence="6" id="KW-0255">Endonuclease</keyword>
<keyword evidence="11" id="KW-1185">Reference proteome</keyword>